<dbReference type="FunFam" id="1.20.1250.20:FF:000018">
    <property type="entry name" value="MFS transporter permease"/>
    <property type="match status" value="1"/>
</dbReference>
<comment type="subcellular location">
    <subcellularLocation>
        <location evidence="1">Membrane</location>
        <topology evidence="1">Multi-pass membrane protein</topology>
    </subcellularLocation>
</comment>
<gene>
    <name evidence="8" type="ORF">F6X51_13535</name>
</gene>
<feature type="transmembrane region" description="Helical" evidence="6">
    <location>
        <begin position="346"/>
        <end position="366"/>
    </location>
</feature>
<feature type="transmembrane region" description="Helical" evidence="6">
    <location>
        <begin position="187"/>
        <end position="207"/>
    </location>
</feature>
<dbReference type="EMBL" id="VZZJ01000010">
    <property type="protein sequence ID" value="KAB1072998.1"/>
    <property type="molecule type" value="Genomic_DNA"/>
</dbReference>
<feature type="transmembrane region" description="Helical" evidence="6">
    <location>
        <begin position="93"/>
        <end position="112"/>
    </location>
</feature>
<feature type="domain" description="Major facilitator superfamily (MFS) profile" evidence="7">
    <location>
        <begin position="27"/>
        <end position="436"/>
    </location>
</feature>
<dbReference type="InterPro" id="IPR020846">
    <property type="entry name" value="MFS_dom"/>
</dbReference>
<dbReference type="PANTHER" id="PTHR43791">
    <property type="entry name" value="PERMEASE-RELATED"/>
    <property type="match status" value="1"/>
</dbReference>
<keyword evidence="2" id="KW-0813">Transport</keyword>
<name>A0A6N6MTG9_9HYPH</name>
<sequence>MATQAQIGPGSGEDFAESTVSTVTVRLMPLLGLMYLIAYIDRQNISYAKLDMVGSLGLSETAYGLGASLFFLGYFLFEVPANVFLERVGARIWFARIMFTWGLVTVLLGFTQGTAMFYVLRFLLGVAEAGFFPGVLFALTLWFPQAHRARMIGWFMIASAIANAVGAAIGGALLGLDGVLGLAGWQWVFVATGVPALLLAVIVLRVLPDGPETAPWLTKDQRDWLSRTLRDEREGGSHVDHGNPFAALLDKRVLMLAAVYIAFPLSAYGLSYWLPTVVKGFGVSNLTNGFINVIPWLVTAVALWWVPRHAARTGAQGNALTWHVVAPGLIAAAALALSVVVPGNALKFACLCVAAAGTFSAQPVFWSMPGTFLRGASAAAGIAAINSMGNLGGFVAQNVVPFIRDQTQSNLVPMLFLSACLAVGACLMFVVLSALRRDAIKRGSAPTAARTA</sequence>
<dbReference type="AlphaFoldDB" id="A0A6N6MTG9"/>
<evidence type="ECO:0000256" key="5">
    <source>
        <dbReference type="ARBA" id="ARBA00023136"/>
    </source>
</evidence>
<proteinExistence type="predicted"/>
<evidence type="ECO:0000313" key="9">
    <source>
        <dbReference type="Proteomes" id="UP000441523"/>
    </source>
</evidence>
<dbReference type="InterPro" id="IPR011701">
    <property type="entry name" value="MFS"/>
</dbReference>
<feature type="transmembrane region" description="Helical" evidence="6">
    <location>
        <begin position="61"/>
        <end position="81"/>
    </location>
</feature>
<protein>
    <submittedName>
        <fullName evidence="8">MFS transporter</fullName>
    </submittedName>
</protein>
<dbReference type="GO" id="GO:0022857">
    <property type="term" value="F:transmembrane transporter activity"/>
    <property type="evidence" value="ECO:0007669"/>
    <property type="project" value="InterPro"/>
</dbReference>
<feature type="transmembrane region" description="Helical" evidence="6">
    <location>
        <begin position="319"/>
        <end position="340"/>
    </location>
</feature>
<feature type="transmembrane region" description="Helical" evidence="6">
    <location>
        <begin position="253"/>
        <end position="274"/>
    </location>
</feature>
<feature type="transmembrane region" description="Helical" evidence="6">
    <location>
        <begin position="154"/>
        <end position="175"/>
    </location>
</feature>
<dbReference type="PROSITE" id="PS50850">
    <property type="entry name" value="MFS"/>
    <property type="match status" value="1"/>
</dbReference>
<keyword evidence="9" id="KW-1185">Reference proteome</keyword>
<feature type="transmembrane region" description="Helical" evidence="6">
    <location>
        <begin position="118"/>
        <end position="142"/>
    </location>
</feature>
<dbReference type="Pfam" id="PF07690">
    <property type="entry name" value="MFS_1"/>
    <property type="match status" value="1"/>
</dbReference>
<dbReference type="Proteomes" id="UP000441523">
    <property type="component" value="Unassembled WGS sequence"/>
</dbReference>
<feature type="transmembrane region" description="Helical" evidence="6">
    <location>
        <begin position="23"/>
        <end position="41"/>
    </location>
</feature>
<dbReference type="InterPro" id="IPR036259">
    <property type="entry name" value="MFS_trans_sf"/>
</dbReference>
<evidence type="ECO:0000256" key="4">
    <source>
        <dbReference type="ARBA" id="ARBA00022989"/>
    </source>
</evidence>
<keyword evidence="4 6" id="KW-1133">Transmembrane helix</keyword>
<evidence type="ECO:0000259" key="7">
    <source>
        <dbReference type="PROSITE" id="PS50850"/>
    </source>
</evidence>
<evidence type="ECO:0000256" key="1">
    <source>
        <dbReference type="ARBA" id="ARBA00004141"/>
    </source>
</evidence>
<keyword evidence="5 6" id="KW-0472">Membrane</keyword>
<dbReference type="CDD" id="cd17319">
    <property type="entry name" value="MFS_ExuT_GudP_like"/>
    <property type="match status" value="1"/>
</dbReference>
<dbReference type="Gene3D" id="1.20.1250.20">
    <property type="entry name" value="MFS general substrate transporter like domains"/>
    <property type="match status" value="2"/>
</dbReference>
<evidence type="ECO:0000256" key="2">
    <source>
        <dbReference type="ARBA" id="ARBA00022448"/>
    </source>
</evidence>
<feature type="transmembrane region" description="Helical" evidence="6">
    <location>
        <begin position="286"/>
        <end position="307"/>
    </location>
</feature>
<dbReference type="SUPFAM" id="SSF103473">
    <property type="entry name" value="MFS general substrate transporter"/>
    <property type="match status" value="1"/>
</dbReference>
<dbReference type="GO" id="GO:0016020">
    <property type="term" value="C:membrane"/>
    <property type="evidence" value="ECO:0007669"/>
    <property type="project" value="UniProtKB-SubCell"/>
</dbReference>
<dbReference type="PANTHER" id="PTHR43791:SF36">
    <property type="entry name" value="TRANSPORTER, PUTATIVE (AFU_ORTHOLOGUE AFUA_6G08340)-RELATED"/>
    <property type="match status" value="1"/>
</dbReference>
<organism evidence="8 9">
    <name type="scientific">Methylobacterium planeticum</name>
    <dbReference type="NCBI Taxonomy" id="2615211"/>
    <lineage>
        <taxon>Bacteria</taxon>
        <taxon>Pseudomonadati</taxon>
        <taxon>Pseudomonadota</taxon>
        <taxon>Alphaproteobacteria</taxon>
        <taxon>Hyphomicrobiales</taxon>
        <taxon>Methylobacteriaceae</taxon>
        <taxon>Methylobacterium</taxon>
    </lineage>
</organism>
<reference evidence="8 9" key="1">
    <citation type="submission" date="2019-09" db="EMBL/GenBank/DDBJ databases">
        <title>YIM 132548 draft genome.</title>
        <authorList>
            <person name="Jiang L."/>
        </authorList>
    </citation>
    <scope>NUCLEOTIDE SEQUENCE [LARGE SCALE GENOMIC DNA]</scope>
    <source>
        <strain evidence="8 9">YIM 132548</strain>
    </source>
</reference>
<evidence type="ECO:0000256" key="6">
    <source>
        <dbReference type="SAM" id="Phobius"/>
    </source>
</evidence>
<comment type="caution">
    <text evidence="8">The sequence shown here is derived from an EMBL/GenBank/DDBJ whole genome shotgun (WGS) entry which is preliminary data.</text>
</comment>
<accession>A0A6N6MTG9</accession>
<dbReference type="RefSeq" id="WP_150964188.1">
    <property type="nucleotide sequence ID" value="NZ_VZZJ01000010.1"/>
</dbReference>
<keyword evidence="3 6" id="KW-0812">Transmembrane</keyword>
<evidence type="ECO:0000256" key="3">
    <source>
        <dbReference type="ARBA" id="ARBA00022692"/>
    </source>
</evidence>
<evidence type="ECO:0000313" key="8">
    <source>
        <dbReference type="EMBL" id="KAB1072998.1"/>
    </source>
</evidence>
<feature type="transmembrane region" description="Helical" evidence="6">
    <location>
        <begin position="412"/>
        <end position="435"/>
    </location>
</feature>